<keyword evidence="4" id="KW-1185">Reference proteome</keyword>
<dbReference type="AlphaFoldDB" id="A0A2K2DB51"/>
<evidence type="ECO:0000313" key="2">
    <source>
        <dbReference type="EMBL" id="PNT71499.1"/>
    </source>
</evidence>
<organism evidence="2">
    <name type="scientific">Brachypodium distachyon</name>
    <name type="common">Purple false brome</name>
    <name type="synonym">Trachynia distachya</name>
    <dbReference type="NCBI Taxonomy" id="15368"/>
    <lineage>
        <taxon>Eukaryota</taxon>
        <taxon>Viridiplantae</taxon>
        <taxon>Streptophyta</taxon>
        <taxon>Embryophyta</taxon>
        <taxon>Tracheophyta</taxon>
        <taxon>Spermatophyta</taxon>
        <taxon>Magnoliopsida</taxon>
        <taxon>Liliopsida</taxon>
        <taxon>Poales</taxon>
        <taxon>Poaceae</taxon>
        <taxon>BOP clade</taxon>
        <taxon>Pooideae</taxon>
        <taxon>Stipodae</taxon>
        <taxon>Brachypodieae</taxon>
        <taxon>Brachypodium</taxon>
    </lineage>
</organism>
<dbReference type="GO" id="GO:0003676">
    <property type="term" value="F:nucleic acid binding"/>
    <property type="evidence" value="ECO:0007669"/>
    <property type="project" value="InterPro"/>
</dbReference>
<evidence type="ECO:0000313" key="4">
    <source>
        <dbReference type="Proteomes" id="UP000008810"/>
    </source>
</evidence>
<dbReference type="PANTHER" id="PTHR47074:SF70">
    <property type="entry name" value="OS07G0513450 PROTEIN"/>
    <property type="match status" value="1"/>
</dbReference>
<dbReference type="EMBL" id="CM000881">
    <property type="protein sequence ID" value="PNT71499.1"/>
    <property type="molecule type" value="Genomic_DNA"/>
</dbReference>
<dbReference type="Gramene" id="PNT71499">
    <property type="protein sequence ID" value="PNT71499"/>
    <property type="gene ID" value="BRADI_2g28465v3"/>
</dbReference>
<dbReference type="CDD" id="cd06222">
    <property type="entry name" value="RNase_H_like"/>
    <property type="match status" value="1"/>
</dbReference>
<dbReference type="GO" id="GO:0004523">
    <property type="term" value="F:RNA-DNA hybrid ribonuclease activity"/>
    <property type="evidence" value="ECO:0007669"/>
    <property type="project" value="InterPro"/>
</dbReference>
<gene>
    <name evidence="2" type="ORF">BRADI_2g28465v3</name>
</gene>
<evidence type="ECO:0000313" key="3">
    <source>
        <dbReference type="EnsemblPlants" id="PNT71499"/>
    </source>
</evidence>
<evidence type="ECO:0000259" key="1">
    <source>
        <dbReference type="Pfam" id="PF13456"/>
    </source>
</evidence>
<sequence>NGIVWRVGDGENINIWTDPWLPKGISRIVTSIRGNNLLTKVVELIDHVSYSWDEQLIKQTFYEEDAQTILQIPIQEGAEDFLAWHFDKKGNFSVKSAYQVVLDTEARESEKGIPSTSHNPEISTNLPWKKLWALPLPCIFLHFLWRLANNSLPLRTKLKRRGALMKFFSYQLHLTEYCEVMTRRKKLKRSTQQVWSPPPTDFLKINTDGAFIQSSCFVGWGFTVKNEHGEALVAGADNLKIVADPLHAETAAMLHTLQEAARMECHKVILETDASTLKQAMTSNDYDNSSLGVLLREMKALIQYSFQRCKIEVCPRACNVSAHCLAAFGMCMEQGSYHVWLDPFPDHVKDLVAGVCPARLS</sequence>
<dbReference type="PANTHER" id="PTHR47074">
    <property type="entry name" value="BNAC02G40300D PROTEIN"/>
    <property type="match status" value="1"/>
</dbReference>
<name>A0A2K2DB51_BRADI</name>
<dbReference type="Proteomes" id="UP000008810">
    <property type="component" value="Chromosome 2"/>
</dbReference>
<reference evidence="2 3" key="1">
    <citation type="journal article" date="2010" name="Nature">
        <title>Genome sequencing and analysis of the model grass Brachypodium distachyon.</title>
        <authorList>
            <consortium name="International Brachypodium Initiative"/>
        </authorList>
    </citation>
    <scope>NUCLEOTIDE SEQUENCE [LARGE SCALE GENOMIC DNA]</scope>
    <source>
        <strain evidence="2 3">Bd21</strain>
    </source>
</reference>
<dbReference type="Gene3D" id="3.30.420.10">
    <property type="entry name" value="Ribonuclease H-like superfamily/Ribonuclease H"/>
    <property type="match status" value="1"/>
</dbReference>
<feature type="non-terminal residue" evidence="2">
    <location>
        <position position="1"/>
    </location>
</feature>
<dbReference type="InterPro" id="IPR036397">
    <property type="entry name" value="RNaseH_sf"/>
</dbReference>
<dbReference type="InterPro" id="IPR012337">
    <property type="entry name" value="RNaseH-like_sf"/>
</dbReference>
<dbReference type="EnsemblPlants" id="PNT71499">
    <property type="protein sequence ID" value="PNT71499"/>
    <property type="gene ID" value="BRADI_2g28465v3"/>
</dbReference>
<protein>
    <recommendedName>
        <fullName evidence="1">RNase H type-1 domain-containing protein</fullName>
    </recommendedName>
</protein>
<dbReference type="InterPro" id="IPR052929">
    <property type="entry name" value="RNase_H-like_EbsB-rel"/>
</dbReference>
<reference evidence="3" key="3">
    <citation type="submission" date="2018-08" db="UniProtKB">
        <authorList>
            <consortium name="EnsemblPlants"/>
        </authorList>
    </citation>
    <scope>IDENTIFICATION</scope>
    <source>
        <strain evidence="3">cv. Bd21</strain>
    </source>
</reference>
<dbReference type="Pfam" id="PF13456">
    <property type="entry name" value="RVT_3"/>
    <property type="match status" value="1"/>
</dbReference>
<reference evidence="2" key="2">
    <citation type="submission" date="2017-06" db="EMBL/GenBank/DDBJ databases">
        <title>WGS assembly of Brachypodium distachyon.</title>
        <authorList>
            <consortium name="The International Brachypodium Initiative"/>
            <person name="Lucas S."/>
            <person name="Harmon-Smith M."/>
            <person name="Lail K."/>
            <person name="Tice H."/>
            <person name="Grimwood J."/>
            <person name="Bruce D."/>
            <person name="Barry K."/>
            <person name="Shu S."/>
            <person name="Lindquist E."/>
            <person name="Wang M."/>
            <person name="Pitluck S."/>
            <person name="Vogel J.P."/>
            <person name="Garvin D.F."/>
            <person name="Mockler T.C."/>
            <person name="Schmutz J."/>
            <person name="Rokhsar D."/>
            <person name="Bevan M.W."/>
        </authorList>
    </citation>
    <scope>NUCLEOTIDE SEQUENCE</scope>
    <source>
        <strain evidence="2">Bd21</strain>
    </source>
</reference>
<dbReference type="InterPro" id="IPR002156">
    <property type="entry name" value="RNaseH_domain"/>
</dbReference>
<feature type="domain" description="RNase H type-1" evidence="1">
    <location>
        <begin position="206"/>
        <end position="328"/>
    </location>
</feature>
<dbReference type="SUPFAM" id="SSF53098">
    <property type="entry name" value="Ribonuclease H-like"/>
    <property type="match status" value="1"/>
</dbReference>
<accession>A0A2K2DB51</accession>
<dbReference type="InParanoid" id="A0A2K2DB51"/>
<dbReference type="InterPro" id="IPR044730">
    <property type="entry name" value="RNase_H-like_dom_plant"/>
</dbReference>
<dbReference type="OrthoDB" id="695987at2759"/>
<proteinExistence type="predicted"/>